<dbReference type="AlphaFoldDB" id="A0A1I8BL93"/>
<dbReference type="PANTHER" id="PTHR33395:SF22">
    <property type="entry name" value="REVERSE TRANSCRIPTASE DOMAIN-CONTAINING PROTEIN"/>
    <property type="match status" value="1"/>
</dbReference>
<proteinExistence type="predicted"/>
<dbReference type="WBParaSite" id="MhA1_Contig3138.frz3.gene2">
    <property type="protein sequence ID" value="MhA1_Contig3138.frz3.gene2"/>
    <property type="gene ID" value="MhA1_Contig3138.frz3.gene2"/>
</dbReference>
<dbReference type="PANTHER" id="PTHR33395">
    <property type="entry name" value="TRANSCRIPTASE, PUTATIVE-RELATED-RELATED"/>
    <property type="match status" value="1"/>
</dbReference>
<organism evidence="2 3">
    <name type="scientific">Meloidogyne hapla</name>
    <name type="common">Root-knot nematode worm</name>
    <dbReference type="NCBI Taxonomy" id="6305"/>
    <lineage>
        <taxon>Eukaryota</taxon>
        <taxon>Metazoa</taxon>
        <taxon>Ecdysozoa</taxon>
        <taxon>Nematoda</taxon>
        <taxon>Chromadorea</taxon>
        <taxon>Rhabditida</taxon>
        <taxon>Tylenchina</taxon>
        <taxon>Tylenchomorpha</taxon>
        <taxon>Tylenchoidea</taxon>
        <taxon>Meloidogynidae</taxon>
        <taxon>Meloidogyninae</taxon>
        <taxon>Meloidogyne</taxon>
    </lineage>
</organism>
<dbReference type="GO" id="GO:0007508">
    <property type="term" value="P:larval heart development"/>
    <property type="evidence" value="ECO:0007669"/>
    <property type="project" value="TreeGrafter"/>
</dbReference>
<dbReference type="GO" id="GO:0061343">
    <property type="term" value="P:cell adhesion involved in heart morphogenesis"/>
    <property type="evidence" value="ECO:0007669"/>
    <property type="project" value="TreeGrafter"/>
</dbReference>
<dbReference type="Pfam" id="PF14529">
    <property type="entry name" value="Exo_endo_phos_2"/>
    <property type="match status" value="1"/>
</dbReference>
<evidence type="ECO:0000313" key="3">
    <source>
        <dbReference type="WBParaSite" id="MhA1_Contig3138.frz3.gene2"/>
    </source>
</evidence>
<dbReference type="GO" id="GO:0003824">
    <property type="term" value="F:catalytic activity"/>
    <property type="evidence" value="ECO:0007669"/>
    <property type="project" value="InterPro"/>
</dbReference>
<protein>
    <submittedName>
        <fullName evidence="3">Endo/exonuclease/phosphatase domain-containing protein</fullName>
    </submittedName>
</protein>
<dbReference type="InterPro" id="IPR036691">
    <property type="entry name" value="Endo/exonu/phosph_ase_sf"/>
</dbReference>
<keyword evidence="2" id="KW-1185">Reference proteome</keyword>
<dbReference type="Proteomes" id="UP000095281">
    <property type="component" value="Unplaced"/>
</dbReference>
<dbReference type="GO" id="GO:0031012">
    <property type="term" value="C:extracellular matrix"/>
    <property type="evidence" value="ECO:0007669"/>
    <property type="project" value="TreeGrafter"/>
</dbReference>
<reference evidence="3" key="1">
    <citation type="submission" date="2016-11" db="UniProtKB">
        <authorList>
            <consortium name="WormBaseParasite"/>
        </authorList>
    </citation>
    <scope>IDENTIFICATION</scope>
</reference>
<evidence type="ECO:0000259" key="1">
    <source>
        <dbReference type="Pfam" id="PF14529"/>
    </source>
</evidence>
<dbReference type="Gene3D" id="3.60.10.10">
    <property type="entry name" value="Endonuclease/exonuclease/phosphatase"/>
    <property type="match status" value="1"/>
</dbReference>
<feature type="domain" description="Endonuclease/exonuclease/phosphatase" evidence="1">
    <location>
        <begin position="199"/>
        <end position="310"/>
    </location>
</feature>
<dbReference type="OMA" id="NNICTRP"/>
<evidence type="ECO:0000313" key="2">
    <source>
        <dbReference type="Proteomes" id="UP000095281"/>
    </source>
</evidence>
<dbReference type="InterPro" id="IPR005135">
    <property type="entry name" value="Endo/exonuclease/phosphatase"/>
</dbReference>
<sequence>MAKRNSSDFSPLNFATNSSNEKRSKIVEQINSLNFDKISTEMEADKTTPAWAKLLLGQMGSLLKIAAELLTEQTTTYGNFELHLKQQQQQIEENERQHCLVITGLEESNKQEAIARAKEDQEKVLEVINMCKVDIGLPTAVFRMDILEKFNIVLCNRTNRRGGGCALLIRKEIKFFTKHAISKFNSEIIHLQIQNAKCINFILIYRPPNTNITQTKKLFKYIESLISFNCIILGDFNFGNKDLNWVNNIPYSKNNIGDIFLNFFNISNLTSITSGPTRNDAYLDLLLTNKPELIHNIYNDGSLFDSDHEALLFDFVFPRIKKENRSVKYRQYTKTNTHLLNITLSSIISAISPQNFYLEDKYNCFINNIQLFLNLFIPEKIITRKDLTHDYPTHLKASIKKKAELYRLLKIDKLKYKEIYDSITLHIKIQTRNFHAKRQNAYITKNKNAIYKYINRFKFINNEIPVLYHNNKFITNAYDKAEIFANIFLENFSNINMQYNN</sequence>
<name>A0A1I8BL93_MELHA</name>
<accession>A0A1I8BL93</accession>
<dbReference type="SUPFAM" id="SSF56219">
    <property type="entry name" value="DNase I-like"/>
    <property type="match status" value="1"/>
</dbReference>